<keyword evidence="3" id="KW-1185">Reference proteome</keyword>
<feature type="transmembrane region" description="Helical" evidence="1">
    <location>
        <begin position="206"/>
        <end position="223"/>
    </location>
</feature>
<accession>A0A7X0VC09</accession>
<evidence type="ECO:0000313" key="2">
    <source>
        <dbReference type="EMBL" id="MBB6628512.1"/>
    </source>
</evidence>
<sequence length="464" mass="48110">MIIGLVYQAILAGRFGLNSVADDFQYAYALVTFCTIVLFSLVTSVIIPRTKSSAGEIYAIRDGLLPLYAGFLLTVTMLVASFSIISGSAATILRWAAASGVLAGATVMPQAVAYMERRFVLAAMGPVANGVGGTIALICIPSADLSPASLGLVITLGYVAQLLVSLLGLAGSGARWSWMPSIQGFAFVSYLGFTVMTKFQPVLERAIAQYIGVIGTTAALGFGQKFAQGLLLVSAFGLALTAAPAMSALARKNETAAVASILSTVVAGTYVATILVLTVAVPLSYVGIKILFERDAFSAGSTREVYSVVMAQLVWVFANAMAGVGTSYLYVIGQYARVLLSACAGLAATVGVSYALDGYTPLAVAWGSSAGALASLAMTTALVMRSDAGTLMLERLRDLRVALAMPTALFAGVAASYVVVSHMYGAASWQAPALPLSLMVAGIVLGARSARLKSDLKALYRAKF</sequence>
<dbReference type="EMBL" id="JACKXE010000001">
    <property type="protein sequence ID" value="MBB6628512.1"/>
    <property type="molecule type" value="Genomic_DNA"/>
</dbReference>
<organism evidence="2 3">
    <name type="scientific">Nocardioides luti</name>
    <dbReference type="NCBI Taxonomy" id="2761101"/>
    <lineage>
        <taxon>Bacteria</taxon>
        <taxon>Bacillati</taxon>
        <taxon>Actinomycetota</taxon>
        <taxon>Actinomycetes</taxon>
        <taxon>Propionibacteriales</taxon>
        <taxon>Nocardioidaceae</taxon>
        <taxon>Nocardioides</taxon>
    </lineage>
</organism>
<feature type="transmembrane region" description="Helical" evidence="1">
    <location>
        <begin position="261"/>
        <end position="285"/>
    </location>
</feature>
<feature type="transmembrane region" description="Helical" evidence="1">
    <location>
        <begin position="149"/>
        <end position="170"/>
    </location>
</feature>
<dbReference type="Proteomes" id="UP000523955">
    <property type="component" value="Unassembled WGS sequence"/>
</dbReference>
<dbReference type="RefSeq" id="WP_185253563.1">
    <property type="nucleotide sequence ID" value="NZ_JACKXE010000001.1"/>
</dbReference>
<name>A0A7X0VC09_9ACTN</name>
<keyword evidence="1" id="KW-0812">Transmembrane</keyword>
<comment type="caution">
    <text evidence="2">The sequence shown here is derived from an EMBL/GenBank/DDBJ whole genome shotgun (WGS) entry which is preliminary data.</text>
</comment>
<proteinExistence type="predicted"/>
<evidence type="ECO:0000256" key="1">
    <source>
        <dbReference type="SAM" id="Phobius"/>
    </source>
</evidence>
<feature type="transmembrane region" description="Helical" evidence="1">
    <location>
        <begin position="26"/>
        <end position="47"/>
    </location>
</feature>
<gene>
    <name evidence="2" type="ORF">H5V45_14400</name>
</gene>
<feature type="transmembrane region" description="Helical" evidence="1">
    <location>
        <begin position="67"/>
        <end position="86"/>
    </location>
</feature>
<feature type="transmembrane region" description="Helical" evidence="1">
    <location>
        <begin position="362"/>
        <end position="383"/>
    </location>
</feature>
<reference evidence="2 3" key="1">
    <citation type="submission" date="2020-08" db="EMBL/GenBank/DDBJ databases">
        <authorList>
            <person name="Seo M.-J."/>
        </authorList>
    </citation>
    <scope>NUCLEOTIDE SEQUENCE [LARGE SCALE GENOMIC DNA]</scope>
    <source>
        <strain evidence="2 3">KIGAM211</strain>
    </source>
</reference>
<feature type="transmembrane region" description="Helical" evidence="1">
    <location>
        <begin position="338"/>
        <end position="356"/>
    </location>
</feature>
<evidence type="ECO:0008006" key="4">
    <source>
        <dbReference type="Google" id="ProtNLM"/>
    </source>
</evidence>
<evidence type="ECO:0000313" key="3">
    <source>
        <dbReference type="Proteomes" id="UP000523955"/>
    </source>
</evidence>
<feature type="transmembrane region" description="Helical" evidence="1">
    <location>
        <begin position="119"/>
        <end position="143"/>
    </location>
</feature>
<keyword evidence="1" id="KW-1133">Transmembrane helix</keyword>
<feature type="transmembrane region" description="Helical" evidence="1">
    <location>
        <begin position="403"/>
        <end position="423"/>
    </location>
</feature>
<feature type="transmembrane region" description="Helical" evidence="1">
    <location>
        <begin position="229"/>
        <end position="249"/>
    </location>
</feature>
<dbReference type="AlphaFoldDB" id="A0A7X0VC09"/>
<feature type="transmembrane region" description="Helical" evidence="1">
    <location>
        <begin position="305"/>
        <end position="331"/>
    </location>
</feature>
<feature type="transmembrane region" description="Helical" evidence="1">
    <location>
        <begin position="429"/>
        <end position="447"/>
    </location>
</feature>
<keyword evidence="1" id="KW-0472">Membrane</keyword>
<feature type="transmembrane region" description="Helical" evidence="1">
    <location>
        <begin position="92"/>
        <end position="112"/>
    </location>
</feature>
<protein>
    <recommendedName>
        <fullName evidence="4">Polysaccharide biosynthesis protein C-terminal domain-containing protein</fullName>
    </recommendedName>
</protein>